<dbReference type="PROSITE" id="PS00518">
    <property type="entry name" value="ZF_RING_1"/>
    <property type="match status" value="1"/>
</dbReference>
<dbReference type="OrthoDB" id="2398441at2759"/>
<dbReference type="EMBL" id="JAPQKH010000003">
    <property type="protein sequence ID" value="KAJ5107254.1"/>
    <property type="molecule type" value="Genomic_DNA"/>
</dbReference>
<keyword evidence="6" id="KW-1185">Reference proteome</keyword>
<dbReference type="Proteomes" id="UP001149165">
    <property type="component" value="Unassembled WGS sequence"/>
</dbReference>
<dbReference type="PANTHER" id="PTHR28042">
    <property type="entry name" value="E3 UBIQUITIN-PROTEIN LIGASE COMPLEX SLX5-SLX8 SUBUNIT SLX5"/>
    <property type="match status" value="1"/>
</dbReference>
<evidence type="ECO:0000256" key="2">
    <source>
        <dbReference type="ARBA" id="ARBA00022771"/>
    </source>
</evidence>
<keyword evidence="3" id="KW-0862">Zinc</keyword>
<evidence type="ECO:0000256" key="3">
    <source>
        <dbReference type="ARBA" id="ARBA00022833"/>
    </source>
</evidence>
<accession>A0A9W9FVQ2</accession>
<evidence type="ECO:0008006" key="7">
    <source>
        <dbReference type="Google" id="ProtNLM"/>
    </source>
</evidence>
<reference evidence="5" key="2">
    <citation type="journal article" date="2023" name="IMA Fungus">
        <title>Comparative genomic study of the Penicillium genus elucidates a diverse pangenome and 15 lateral gene transfer events.</title>
        <authorList>
            <person name="Petersen C."/>
            <person name="Sorensen T."/>
            <person name="Nielsen M.R."/>
            <person name="Sondergaard T.E."/>
            <person name="Sorensen J.L."/>
            <person name="Fitzpatrick D.A."/>
            <person name="Frisvad J.C."/>
            <person name="Nielsen K.L."/>
        </authorList>
    </citation>
    <scope>NUCLEOTIDE SEQUENCE</scope>
    <source>
        <strain evidence="5">IBT 30069</strain>
    </source>
</reference>
<sequence length="405" mass="45002">MSVNPLTCFLPSYACLFGEPYMAMPDSSIFLTPNPDMSDEPGVQILGVRSKVSNALKETRGPTNTNSRHIDNFSLVSKRTRQMSQESGEGSSQSWYRHFHPPHPPEVSRSRSARLPPMRHGFDFRRPSVTPNQEDHVIDLTNEPETPPQPIQSRTADPQSSHSARAPRFGRPILTQDVVDLEEPDDPVVALSSSPEVQFVSASVRQQPLPRPRHDTRFQSAFIEAARRRHPPSRSRPFSQGMSMLPSMFATFGPPIGGRAMPQEMDTLFLGHQGLSSPAGDLVLDYAWTPFDMEPAAERPEDRRRQTYKAPSSPPEGFTRTLGGEDVAICPNCECELGIGEGKKQEIWVAKPCGHVYCGECAENRSKSKSRKINTSQKTNPFSKCQVATCGKQVSAPTAMFHLYL</sequence>
<dbReference type="GO" id="GO:0004842">
    <property type="term" value="F:ubiquitin-protein transferase activity"/>
    <property type="evidence" value="ECO:0007669"/>
    <property type="project" value="TreeGrafter"/>
</dbReference>
<feature type="compositionally biased region" description="Basic and acidic residues" evidence="4">
    <location>
        <begin position="296"/>
        <end position="305"/>
    </location>
</feature>
<comment type="caution">
    <text evidence="5">The sequence shown here is derived from an EMBL/GenBank/DDBJ whole genome shotgun (WGS) entry which is preliminary data.</text>
</comment>
<dbReference type="PANTHER" id="PTHR28042:SF1">
    <property type="entry name" value="E3 UBIQUITIN-PROTEIN LIGASE COMPLEX SLX5-SLX8 SUBUNIT SLX5"/>
    <property type="match status" value="1"/>
</dbReference>
<feature type="compositionally biased region" description="Polar residues" evidence="4">
    <location>
        <begin position="151"/>
        <end position="163"/>
    </location>
</feature>
<feature type="compositionally biased region" description="Low complexity" evidence="4">
    <location>
        <begin position="84"/>
        <end position="94"/>
    </location>
</feature>
<gene>
    <name evidence="5" type="ORF">N7456_003929</name>
</gene>
<reference evidence="5" key="1">
    <citation type="submission" date="2022-11" db="EMBL/GenBank/DDBJ databases">
        <authorList>
            <person name="Petersen C."/>
        </authorList>
    </citation>
    <scope>NUCLEOTIDE SEQUENCE</scope>
    <source>
        <strain evidence="5">IBT 30069</strain>
    </source>
</reference>
<dbReference type="GO" id="GO:0008270">
    <property type="term" value="F:zinc ion binding"/>
    <property type="evidence" value="ECO:0007669"/>
    <property type="project" value="UniProtKB-KW"/>
</dbReference>
<organism evidence="5 6">
    <name type="scientific">Penicillium angulare</name>
    <dbReference type="NCBI Taxonomy" id="116970"/>
    <lineage>
        <taxon>Eukaryota</taxon>
        <taxon>Fungi</taxon>
        <taxon>Dikarya</taxon>
        <taxon>Ascomycota</taxon>
        <taxon>Pezizomycotina</taxon>
        <taxon>Eurotiomycetes</taxon>
        <taxon>Eurotiomycetidae</taxon>
        <taxon>Eurotiales</taxon>
        <taxon>Aspergillaceae</taxon>
        <taxon>Penicillium</taxon>
    </lineage>
</organism>
<dbReference type="AlphaFoldDB" id="A0A9W9FVQ2"/>
<dbReference type="InterPro" id="IPR017907">
    <property type="entry name" value="Znf_RING_CS"/>
</dbReference>
<name>A0A9W9FVQ2_9EURO</name>
<keyword evidence="1" id="KW-0479">Metal-binding</keyword>
<dbReference type="InterPro" id="IPR038886">
    <property type="entry name" value="E3_SLX5/Rfp1"/>
</dbReference>
<feature type="region of interest" description="Disordered" evidence="4">
    <location>
        <begin position="79"/>
        <end position="168"/>
    </location>
</feature>
<proteinExistence type="predicted"/>
<feature type="region of interest" description="Disordered" evidence="4">
    <location>
        <begin position="295"/>
        <end position="320"/>
    </location>
</feature>
<evidence type="ECO:0000313" key="5">
    <source>
        <dbReference type="EMBL" id="KAJ5107254.1"/>
    </source>
</evidence>
<keyword evidence="2" id="KW-0863">Zinc-finger</keyword>
<evidence type="ECO:0000313" key="6">
    <source>
        <dbReference type="Proteomes" id="UP001149165"/>
    </source>
</evidence>
<evidence type="ECO:0000256" key="1">
    <source>
        <dbReference type="ARBA" id="ARBA00022723"/>
    </source>
</evidence>
<dbReference type="GO" id="GO:0033768">
    <property type="term" value="C:SUMO-targeted ubiquitin ligase complex"/>
    <property type="evidence" value="ECO:0007669"/>
    <property type="project" value="TreeGrafter"/>
</dbReference>
<protein>
    <recommendedName>
        <fullName evidence="7">RING-type domain-containing protein</fullName>
    </recommendedName>
</protein>
<evidence type="ECO:0000256" key="4">
    <source>
        <dbReference type="SAM" id="MobiDB-lite"/>
    </source>
</evidence>